<evidence type="ECO:0000313" key="2">
    <source>
        <dbReference type="Proteomes" id="UP000223596"/>
    </source>
</evidence>
<dbReference type="AlphaFoldDB" id="A0AB36TKW8"/>
<name>A0AB36TKW8_ACETH</name>
<comment type="caution">
    <text evidence="1">The sequence shown here is derived from an EMBL/GenBank/DDBJ whole genome shotgun (WGS) entry which is preliminary data.</text>
</comment>
<dbReference type="EMBL" id="PDBW01000001">
    <property type="protein sequence ID" value="PFH03780.1"/>
    <property type="molecule type" value="Genomic_DNA"/>
</dbReference>
<organism evidence="1 2">
    <name type="scientific">Acetivibrio thermocellus AD2</name>
    <dbReference type="NCBI Taxonomy" id="1138384"/>
    <lineage>
        <taxon>Bacteria</taxon>
        <taxon>Bacillati</taxon>
        <taxon>Bacillota</taxon>
        <taxon>Clostridia</taxon>
        <taxon>Eubacteriales</taxon>
        <taxon>Oscillospiraceae</taxon>
        <taxon>Acetivibrio</taxon>
    </lineage>
</organism>
<protein>
    <submittedName>
        <fullName evidence="1">Urease accessory protein</fullName>
    </submittedName>
</protein>
<proteinExistence type="predicted"/>
<sequence length="43" mass="5345">MIVERVLYNIKDIDLEKLEVDFVDIEWYEVQKKNTTQIKFQRN</sequence>
<dbReference type="Gene3D" id="2.60.260.20">
    <property type="entry name" value="Urease metallochaperone UreE, N-terminal domain"/>
    <property type="match status" value="1"/>
</dbReference>
<dbReference type="SUPFAM" id="SSF69287">
    <property type="entry name" value="Urease metallochaperone UreE, N-terminal domain"/>
    <property type="match status" value="1"/>
</dbReference>
<evidence type="ECO:0000313" key="1">
    <source>
        <dbReference type="EMBL" id="PFH03780.1"/>
    </source>
</evidence>
<dbReference type="InterPro" id="IPR036118">
    <property type="entry name" value="UreE_N_sf"/>
</dbReference>
<gene>
    <name evidence="1" type="ORF">M972_112594</name>
</gene>
<dbReference type="Proteomes" id="UP000223596">
    <property type="component" value="Unassembled WGS sequence"/>
</dbReference>
<accession>A0AB36TKW8</accession>
<reference evidence="1 2" key="1">
    <citation type="submission" date="2017-09" db="EMBL/GenBank/DDBJ databases">
        <title>Evaluation of Pacific Biosciences Sequencing Technology to Finishing C. thermocellum Genome Sequences.</title>
        <authorList>
            <person name="Brown S."/>
        </authorList>
    </citation>
    <scope>NUCLEOTIDE SEQUENCE [LARGE SCALE GENOMIC DNA]</scope>
    <source>
        <strain evidence="1 2">AD2</strain>
    </source>
</reference>